<dbReference type="InParanoid" id="A0A804J5M2"/>
<accession>A0A804J5M2</accession>
<sequence>MQQLRLLLAGKRGRHRCSPFTAIEEAVRECDDEGREGGGGGGGGG</sequence>
<evidence type="ECO:0000313" key="1">
    <source>
        <dbReference type="EnsemblPlants" id="Ma05_p17740.1"/>
    </source>
</evidence>
<dbReference type="EnsemblPlants" id="Ma05_t17740.1">
    <property type="protein sequence ID" value="Ma05_p17740.1"/>
    <property type="gene ID" value="Ma05_g17740"/>
</dbReference>
<reference evidence="1" key="1">
    <citation type="submission" date="2021-05" db="UniProtKB">
        <authorList>
            <consortium name="EnsemblPlants"/>
        </authorList>
    </citation>
    <scope>IDENTIFICATION</scope>
    <source>
        <strain evidence="1">subsp. malaccensis</strain>
    </source>
</reference>
<organism evidence="1 2">
    <name type="scientific">Musa acuminata subsp. malaccensis</name>
    <name type="common">Wild banana</name>
    <name type="synonym">Musa malaccensis</name>
    <dbReference type="NCBI Taxonomy" id="214687"/>
    <lineage>
        <taxon>Eukaryota</taxon>
        <taxon>Viridiplantae</taxon>
        <taxon>Streptophyta</taxon>
        <taxon>Embryophyta</taxon>
        <taxon>Tracheophyta</taxon>
        <taxon>Spermatophyta</taxon>
        <taxon>Magnoliopsida</taxon>
        <taxon>Liliopsida</taxon>
        <taxon>Zingiberales</taxon>
        <taxon>Musaceae</taxon>
        <taxon>Musa</taxon>
    </lineage>
</organism>
<name>A0A804J5M2_MUSAM</name>
<dbReference type="AlphaFoldDB" id="A0A804J5M2"/>
<protein>
    <submittedName>
        <fullName evidence="1">Uncharacterized protein</fullName>
    </submittedName>
</protein>
<proteinExistence type="predicted"/>
<keyword evidence="2" id="KW-1185">Reference proteome</keyword>
<dbReference type="Proteomes" id="UP000012960">
    <property type="component" value="Unplaced"/>
</dbReference>
<dbReference type="Gramene" id="Ma05_t17740.1">
    <property type="protein sequence ID" value="Ma05_p17740.1"/>
    <property type="gene ID" value="Ma05_g17740"/>
</dbReference>
<evidence type="ECO:0000313" key="2">
    <source>
        <dbReference type="Proteomes" id="UP000012960"/>
    </source>
</evidence>